<keyword evidence="2" id="KW-0732">Signal</keyword>
<dbReference type="InterPro" id="IPR000742">
    <property type="entry name" value="EGF"/>
</dbReference>
<dbReference type="InterPro" id="IPR003591">
    <property type="entry name" value="Leu-rich_rpt_typical-subtyp"/>
</dbReference>
<dbReference type="SMART" id="SM00365">
    <property type="entry name" value="LRR_SD22"/>
    <property type="match status" value="4"/>
</dbReference>
<dbReference type="InterPro" id="IPR013783">
    <property type="entry name" value="Ig-like_fold"/>
</dbReference>
<comment type="caution">
    <text evidence="6">Lacks conserved residue(s) required for the propagation of feature annotation.</text>
</comment>
<feature type="disulfide bond" evidence="6">
    <location>
        <begin position="500"/>
        <end position="509"/>
    </location>
</feature>
<evidence type="ECO:0000313" key="11">
    <source>
        <dbReference type="EMBL" id="CAH1268623.1"/>
    </source>
</evidence>
<evidence type="ECO:0000256" key="7">
    <source>
        <dbReference type="SAM" id="MobiDB-lite"/>
    </source>
</evidence>
<evidence type="ECO:0000256" key="8">
    <source>
        <dbReference type="SAM" id="Phobius"/>
    </source>
</evidence>
<dbReference type="InterPro" id="IPR032675">
    <property type="entry name" value="LRR_dom_sf"/>
</dbReference>
<keyword evidence="1" id="KW-0433">Leucine-rich repeat</keyword>
<feature type="transmembrane region" description="Helical" evidence="8">
    <location>
        <begin position="641"/>
        <end position="660"/>
    </location>
</feature>
<evidence type="ECO:0000256" key="6">
    <source>
        <dbReference type="PROSITE-ProRule" id="PRU00076"/>
    </source>
</evidence>
<dbReference type="SUPFAM" id="SSF52058">
    <property type="entry name" value="L domain-like"/>
    <property type="match status" value="1"/>
</dbReference>
<feature type="region of interest" description="Disordered" evidence="7">
    <location>
        <begin position="420"/>
        <end position="476"/>
    </location>
</feature>
<sequence length="759" mass="85251">MVSSGTCTGSSATKSNTVDKMKTGGLETTFLILAALFHISVRGCPTNCTCLPDNWVDCQHGHLTNIPADIPRGTAYLELQHNRIHSLEANAFENPVLKSLKKLNLSHNQLVSVHPDAFRVHGAPLEVLDLSNNNLSSLLPFTFDKLYKLEQLHLQGNNLPIIASNAFTGLRSLQTLDLQQNQISVIERDSFQQLPTLVDLSFQSNQLVYLHDRTFEGLTSLQTLDLSKNQIHNWEDDAFFGLSDLRDLRLEFNRLRVIPELPETWFPRNCLKSLNLSHNPIEMITDHALGLAIELQDLYLHDLPALSTVHNFAFRGLPKLQQLHMYNNPGLQTLPVHAFVGLPRIQHINMHNNSFRTLDVTLFPDSWELHKVDLSDNPWDCSCENAAFREWVKRFHTHGTVVNEDRTLCRYPAELEGEELLSVPNDNCSGEDDREDEEDEDESREEDERREEEYRESRGDEEYRGIPNPEPDGPEVPCSHNACLEQGRCMLRGDMAYCHCPRPYQGGYCEKFGEKGKLRDISAVSHTETTIDVTWNVPQLDNNTTFLVYWSVNGPMQYEVSLDLSRTTNTYRITDLLPGSFHRVCVHSNRYNFQISHKCKDLGTVGFSGEAPWDPEEGTWPNGGIVPRPPPDMKIANVGKAIGIGGGVVIFIGLIIGVACRVRYLRRTAQAEPEAPPDYSRTDARQSQIQMHDLPPPYHEVVGQGLVNPAVSPASANPAVNPGFVHPDTRSSNNTLQSAPSLPTICEESEGGTDAEQHR</sequence>
<name>A0A8K0ETW4_BRALA</name>
<dbReference type="PROSITE" id="PS50853">
    <property type="entry name" value="FN3"/>
    <property type="match status" value="1"/>
</dbReference>
<dbReference type="InterPro" id="IPR036116">
    <property type="entry name" value="FN3_sf"/>
</dbReference>
<evidence type="ECO:0000256" key="2">
    <source>
        <dbReference type="ARBA" id="ARBA00022729"/>
    </source>
</evidence>
<evidence type="ECO:0000259" key="10">
    <source>
        <dbReference type="PROSITE" id="PS50853"/>
    </source>
</evidence>
<dbReference type="PANTHER" id="PTHR24373">
    <property type="entry name" value="SLIT RELATED LEUCINE-RICH REPEAT NEURONAL PROTEIN"/>
    <property type="match status" value="1"/>
</dbReference>
<dbReference type="SUPFAM" id="SSF57196">
    <property type="entry name" value="EGF/Laminin"/>
    <property type="match status" value="1"/>
</dbReference>
<evidence type="ECO:0000256" key="4">
    <source>
        <dbReference type="ARBA" id="ARBA00023157"/>
    </source>
</evidence>
<dbReference type="InterPro" id="IPR003961">
    <property type="entry name" value="FN3_dom"/>
</dbReference>
<dbReference type="InterPro" id="IPR000372">
    <property type="entry name" value="LRRNT"/>
</dbReference>
<organism evidence="11 12">
    <name type="scientific">Branchiostoma lanceolatum</name>
    <name type="common">Common lancelet</name>
    <name type="synonym">Amphioxus lanceolatum</name>
    <dbReference type="NCBI Taxonomy" id="7740"/>
    <lineage>
        <taxon>Eukaryota</taxon>
        <taxon>Metazoa</taxon>
        <taxon>Chordata</taxon>
        <taxon>Cephalochordata</taxon>
        <taxon>Leptocardii</taxon>
        <taxon>Amphioxiformes</taxon>
        <taxon>Branchiostomatidae</taxon>
        <taxon>Branchiostoma</taxon>
    </lineage>
</organism>
<dbReference type="SUPFAM" id="SSF49265">
    <property type="entry name" value="Fibronectin type III"/>
    <property type="match status" value="1"/>
</dbReference>
<dbReference type="InterPro" id="IPR050328">
    <property type="entry name" value="Dev_Immune_Receptor"/>
</dbReference>
<reference evidence="11" key="1">
    <citation type="submission" date="2022-01" db="EMBL/GenBank/DDBJ databases">
        <authorList>
            <person name="Braso-Vives M."/>
        </authorList>
    </citation>
    <scope>NUCLEOTIDE SEQUENCE</scope>
</reference>
<dbReference type="FunFam" id="3.80.10.10:FF:000770">
    <property type="entry name" value="Uncharacterized protein"/>
    <property type="match status" value="1"/>
</dbReference>
<dbReference type="InterPro" id="IPR001611">
    <property type="entry name" value="Leu-rich_rpt"/>
</dbReference>
<feature type="compositionally biased region" description="Basic and acidic residues" evidence="7">
    <location>
        <begin position="451"/>
        <end position="464"/>
    </location>
</feature>
<dbReference type="Gene3D" id="2.60.40.10">
    <property type="entry name" value="Immunoglobulins"/>
    <property type="match status" value="1"/>
</dbReference>
<dbReference type="Proteomes" id="UP000838412">
    <property type="component" value="Chromosome 6"/>
</dbReference>
<dbReference type="PRINTS" id="PR00019">
    <property type="entry name" value="LEURICHRPT"/>
</dbReference>
<dbReference type="SMART" id="SM00369">
    <property type="entry name" value="LRR_TYP"/>
    <property type="match status" value="11"/>
</dbReference>
<protein>
    <submittedName>
        <fullName evidence="11">LRRN1 protein</fullName>
    </submittedName>
</protein>
<evidence type="ECO:0000259" key="9">
    <source>
        <dbReference type="PROSITE" id="PS50026"/>
    </source>
</evidence>
<evidence type="ECO:0000256" key="1">
    <source>
        <dbReference type="ARBA" id="ARBA00022614"/>
    </source>
</evidence>
<keyword evidence="8" id="KW-0812">Transmembrane</keyword>
<dbReference type="PROSITE" id="PS51450">
    <property type="entry name" value="LRR"/>
    <property type="match status" value="4"/>
</dbReference>
<proteinExistence type="predicted"/>
<dbReference type="PROSITE" id="PS01186">
    <property type="entry name" value="EGF_2"/>
    <property type="match status" value="1"/>
</dbReference>
<dbReference type="Pfam" id="PF13855">
    <property type="entry name" value="LRR_8"/>
    <property type="match status" value="4"/>
</dbReference>
<keyword evidence="4 6" id="KW-1015">Disulfide bond</keyword>
<dbReference type="AlphaFoldDB" id="A0A8K0ETW4"/>
<dbReference type="Gene3D" id="3.80.10.10">
    <property type="entry name" value="Ribonuclease Inhibitor"/>
    <property type="match status" value="3"/>
</dbReference>
<keyword evidence="8" id="KW-1133">Transmembrane helix</keyword>
<keyword evidence="6" id="KW-0245">EGF-like domain</keyword>
<dbReference type="Pfam" id="PF00560">
    <property type="entry name" value="LRR_1"/>
    <property type="match status" value="1"/>
</dbReference>
<feature type="domain" description="Fibronectin type-III" evidence="10">
    <location>
        <begin position="517"/>
        <end position="611"/>
    </location>
</feature>
<evidence type="ECO:0000313" key="12">
    <source>
        <dbReference type="Proteomes" id="UP000838412"/>
    </source>
</evidence>
<evidence type="ECO:0000256" key="3">
    <source>
        <dbReference type="ARBA" id="ARBA00022737"/>
    </source>
</evidence>
<evidence type="ECO:0000256" key="5">
    <source>
        <dbReference type="ARBA" id="ARBA00023180"/>
    </source>
</evidence>
<dbReference type="SMART" id="SM00082">
    <property type="entry name" value="LRRCT"/>
    <property type="match status" value="1"/>
</dbReference>
<feature type="domain" description="EGF-like" evidence="9">
    <location>
        <begin position="474"/>
        <end position="510"/>
    </location>
</feature>
<dbReference type="CDD" id="cd00063">
    <property type="entry name" value="FN3"/>
    <property type="match status" value="1"/>
</dbReference>
<dbReference type="SMART" id="SM00013">
    <property type="entry name" value="LRRNT"/>
    <property type="match status" value="1"/>
</dbReference>
<feature type="compositionally biased region" description="Acidic residues" evidence="7">
    <location>
        <begin position="429"/>
        <end position="450"/>
    </location>
</feature>
<feature type="region of interest" description="Disordered" evidence="7">
    <location>
        <begin position="720"/>
        <end position="759"/>
    </location>
</feature>
<dbReference type="PROSITE" id="PS00022">
    <property type="entry name" value="EGF_1"/>
    <property type="match status" value="1"/>
</dbReference>
<keyword evidence="12" id="KW-1185">Reference proteome</keyword>
<dbReference type="OrthoDB" id="694479at2759"/>
<feature type="compositionally biased region" description="Polar residues" evidence="7">
    <location>
        <begin position="730"/>
        <end position="741"/>
    </location>
</feature>
<keyword evidence="5" id="KW-0325">Glycoprotein</keyword>
<dbReference type="PANTHER" id="PTHR24373:SF275">
    <property type="entry name" value="TIR DOMAIN-CONTAINING PROTEIN"/>
    <property type="match status" value="1"/>
</dbReference>
<keyword evidence="3" id="KW-0677">Repeat</keyword>
<dbReference type="InterPro" id="IPR000483">
    <property type="entry name" value="Cys-rich_flank_reg_C"/>
</dbReference>
<accession>A0A8K0ETW4</accession>
<keyword evidence="8" id="KW-0472">Membrane</keyword>
<dbReference type="EMBL" id="OV696691">
    <property type="protein sequence ID" value="CAH1268623.1"/>
    <property type="molecule type" value="Genomic_DNA"/>
</dbReference>
<dbReference type="PROSITE" id="PS50026">
    <property type="entry name" value="EGF_3"/>
    <property type="match status" value="1"/>
</dbReference>
<dbReference type="Gene3D" id="2.10.25.10">
    <property type="entry name" value="Laminin"/>
    <property type="match status" value="1"/>
</dbReference>
<gene>
    <name evidence="11" type="primary">LRRN1</name>
    <name evidence="11" type="ORF">BLAG_LOCUS21505</name>
</gene>